<comment type="caution">
    <text evidence="6">The sequence shown here is derived from an EMBL/GenBank/DDBJ whole genome shotgun (WGS) entry which is preliminary data.</text>
</comment>
<proteinExistence type="predicted"/>
<dbReference type="PANTHER" id="PTHR30055">
    <property type="entry name" value="HTH-TYPE TRANSCRIPTIONAL REGULATOR RUTR"/>
    <property type="match status" value="1"/>
</dbReference>
<feature type="domain" description="HTH tetR-type" evidence="5">
    <location>
        <begin position="12"/>
        <end position="72"/>
    </location>
</feature>
<dbReference type="Gene3D" id="1.10.10.60">
    <property type="entry name" value="Homeodomain-like"/>
    <property type="match status" value="1"/>
</dbReference>
<reference evidence="6 7" key="1">
    <citation type="journal article" date="2011" name="J. Bacteriol.">
        <title>Draft genome sequence of the anoxygenic filamentous phototrophic bacterium Oscillochloris trichoides subsp. DG-6.</title>
        <authorList>
            <person name="Kuznetsov B.B."/>
            <person name="Ivanovsky R.N."/>
            <person name="Keppen O.I."/>
            <person name="Sukhacheva M.V."/>
            <person name="Bumazhkin B.K."/>
            <person name="Patutina E.O."/>
            <person name="Beletsky A.V."/>
            <person name="Mardanov A.V."/>
            <person name="Baslerov R.V."/>
            <person name="Panteleeva A.N."/>
            <person name="Kolganova T.V."/>
            <person name="Ravin N.V."/>
            <person name="Skryabin K.G."/>
        </authorList>
    </citation>
    <scope>NUCLEOTIDE SEQUENCE [LARGE SCALE GENOMIC DNA]</scope>
    <source>
        <strain evidence="6 7">DG-6</strain>
    </source>
</reference>
<feature type="DNA-binding region" description="H-T-H motif" evidence="4">
    <location>
        <begin position="35"/>
        <end position="54"/>
    </location>
</feature>
<dbReference type="InterPro" id="IPR009057">
    <property type="entry name" value="Homeodomain-like_sf"/>
</dbReference>
<dbReference type="InterPro" id="IPR023772">
    <property type="entry name" value="DNA-bd_HTH_TetR-type_CS"/>
</dbReference>
<dbReference type="OrthoDB" id="2732116at2"/>
<dbReference type="PANTHER" id="PTHR30055:SF226">
    <property type="entry name" value="HTH-TYPE TRANSCRIPTIONAL REGULATOR PKSA"/>
    <property type="match status" value="1"/>
</dbReference>
<evidence type="ECO:0000256" key="4">
    <source>
        <dbReference type="PROSITE-ProRule" id="PRU00335"/>
    </source>
</evidence>
<name>E1IDD1_9CHLR</name>
<dbReference type="GO" id="GO:0045892">
    <property type="term" value="P:negative regulation of DNA-templated transcription"/>
    <property type="evidence" value="ECO:0007669"/>
    <property type="project" value="UniProtKB-ARBA"/>
</dbReference>
<dbReference type="PROSITE" id="PS01081">
    <property type="entry name" value="HTH_TETR_1"/>
    <property type="match status" value="1"/>
</dbReference>
<accession>E1IDD1</accession>
<dbReference type="HOGENOM" id="CLU_069356_12_8_0"/>
<dbReference type="SUPFAM" id="SSF46689">
    <property type="entry name" value="Homeodomain-like"/>
    <property type="match status" value="1"/>
</dbReference>
<evidence type="ECO:0000256" key="2">
    <source>
        <dbReference type="ARBA" id="ARBA00023125"/>
    </source>
</evidence>
<protein>
    <submittedName>
        <fullName evidence="6">TetR family transcriptional regulator</fullName>
    </submittedName>
</protein>
<dbReference type="InterPro" id="IPR001647">
    <property type="entry name" value="HTH_TetR"/>
</dbReference>
<dbReference type="AlphaFoldDB" id="E1IDD1"/>
<evidence type="ECO:0000259" key="5">
    <source>
        <dbReference type="PROSITE" id="PS50977"/>
    </source>
</evidence>
<evidence type="ECO:0000256" key="1">
    <source>
        <dbReference type="ARBA" id="ARBA00023015"/>
    </source>
</evidence>
<dbReference type="EMBL" id="ADVR01000040">
    <property type="protein sequence ID" value="EFO80808.1"/>
    <property type="molecule type" value="Genomic_DNA"/>
</dbReference>
<organism evidence="6 7">
    <name type="scientific">Oscillochloris trichoides DG-6</name>
    <dbReference type="NCBI Taxonomy" id="765420"/>
    <lineage>
        <taxon>Bacteria</taxon>
        <taxon>Bacillati</taxon>
        <taxon>Chloroflexota</taxon>
        <taxon>Chloroflexia</taxon>
        <taxon>Chloroflexales</taxon>
        <taxon>Chloroflexineae</taxon>
        <taxon>Oscillochloridaceae</taxon>
        <taxon>Oscillochloris</taxon>
    </lineage>
</organism>
<dbReference type="PROSITE" id="PS50977">
    <property type="entry name" value="HTH_TETR_2"/>
    <property type="match status" value="1"/>
</dbReference>
<sequence length="208" mass="23014">MMHEQLLQPTQAPTAVKIIEAALPLFMKRGYTAVSITDVIKAAEITKPTLYYYFSDKEELFVQVGLHLMLMMGSQLQEAAQGDSTAERLTSLARVLLAERNADMRLMRHEMFEHVGPANRDLLVRAFYAHLFGPIEAVMAEGLAQGVLARYPAGILTAMFLGMSDSFHEFGQQARLAQWSIATVGHFANPMLGAETMVDLFLHGVRGG</sequence>
<dbReference type="GO" id="GO:0000976">
    <property type="term" value="F:transcription cis-regulatory region binding"/>
    <property type="evidence" value="ECO:0007669"/>
    <property type="project" value="TreeGrafter"/>
</dbReference>
<dbReference type="InterPro" id="IPR050109">
    <property type="entry name" value="HTH-type_TetR-like_transc_reg"/>
</dbReference>
<dbReference type="GO" id="GO:0003700">
    <property type="term" value="F:DNA-binding transcription factor activity"/>
    <property type="evidence" value="ECO:0007669"/>
    <property type="project" value="TreeGrafter"/>
</dbReference>
<keyword evidence="1" id="KW-0805">Transcription regulation</keyword>
<evidence type="ECO:0000256" key="3">
    <source>
        <dbReference type="ARBA" id="ARBA00023163"/>
    </source>
</evidence>
<dbReference type="Pfam" id="PF00440">
    <property type="entry name" value="TetR_N"/>
    <property type="match status" value="1"/>
</dbReference>
<dbReference type="Gene3D" id="1.10.357.10">
    <property type="entry name" value="Tetracycline Repressor, domain 2"/>
    <property type="match status" value="1"/>
</dbReference>
<keyword evidence="3" id="KW-0804">Transcription</keyword>
<evidence type="ECO:0000313" key="7">
    <source>
        <dbReference type="Proteomes" id="UP000054010"/>
    </source>
</evidence>
<evidence type="ECO:0000313" key="6">
    <source>
        <dbReference type="EMBL" id="EFO80808.1"/>
    </source>
</evidence>
<dbReference type="eggNOG" id="COG1309">
    <property type="taxonomic scope" value="Bacteria"/>
</dbReference>
<dbReference type="SUPFAM" id="SSF48498">
    <property type="entry name" value="Tetracyclin repressor-like, C-terminal domain"/>
    <property type="match status" value="1"/>
</dbReference>
<gene>
    <name evidence="6" type="ORF">OSCT_1332</name>
</gene>
<keyword evidence="2 4" id="KW-0238">DNA-binding</keyword>
<dbReference type="InterPro" id="IPR036271">
    <property type="entry name" value="Tet_transcr_reg_TetR-rel_C_sf"/>
</dbReference>
<keyword evidence="7" id="KW-1185">Reference proteome</keyword>
<dbReference type="STRING" id="765420.OSCT_1332"/>
<dbReference type="PRINTS" id="PR00455">
    <property type="entry name" value="HTHTETR"/>
</dbReference>
<dbReference type="Proteomes" id="UP000054010">
    <property type="component" value="Unassembled WGS sequence"/>
</dbReference>
<dbReference type="FunFam" id="1.10.10.60:FF:000141">
    <property type="entry name" value="TetR family transcriptional regulator"/>
    <property type="match status" value="1"/>
</dbReference>